<dbReference type="PROSITE" id="PS51257">
    <property type="entry name" value="PROKAR_LIPOPROTEIN"/>
    <property type="match status" value="1"/>
</dbReference>
<gene>
    <name evidence="1" type="ORF">MNBD_BACTEROID01-2147</name>
</gene>
<dbReference type="AlphaFoldDB" id="A0A3B0U2G3"/>
<reference evidence="1" key="1">
    <citation type="submission" date="2018-06" db="EMBL/GenBank/DDBJ databases">
        <authorList>
            <person name="Zhirakovskaya E."/>
        </authorList>
    </citation>
    <scope>NUCLEOTIDE SEQUENCE</scope>
</reference>
<sequence>MKQILYIGSLLTILLLGCTQDKEAELKEKIVPTIETFLIPKLDKGMTLDSVIITKIDTVTPLIVARIKFAEVQSELEKQNELYKIQVELVVNKSDQFQLYCSINPKDKPMIDIMYRDVMDEKEKADNMKPLLEELNKRSEQLLNDIESNSIDSTTFLNYLVFAKITITNSDMTQETREFPMQITKDFKIIKNE</sequence>
<protein>
    <recommendedName>
        <fullName evidence="2">Lipoprotein</fullName>
    </recommendedName>
</protein>
<dbReference type="EMBL" id="UOEP01000216">
    <property type="protein sequence ID" value="VAW24468.1"/>
    <property type="molecule type" value="Genomic_DNA"/>
</dbReference>
<organism evidence="1">
    <name type="scientific">hydrothermal vent metagenome</name>
    <dbReference type="NCBI Taxonomy" id="652676"/>
    <lineage>
        <taxon>unclassified sequences</taxon>
        <taxon>metagenomes</taxon>
        <taxon>ecological metagenomes</taxon>
    </lineage>
</organism>
<name>A0A3B0U2G3_9ZZZZ</name>
<evidence type="ECO:0008006" key="2">
    <source>
        <dbReference type="Google" id="ProtNLM"/>
    </source>
</evidence>
<evidence type="ECO:0000313" key="1">
    <source>
        <dbReference type="EMBL" id="VAW24468.1"/>
    </source>
</evidence>
<proteinExistence type="predicted"/>
<accession>A0A3B0U2G3</accession>